<name>A0A3B4AN71_9GOBI</name>
<dbReference type="GO" id="GO:0007030">
    <property type="term" value="P:Golgi organization"/>
    <property type="evidence" value="ECO:0007669"/>
    <property type="project" value="TreeGrafter"/>
</dbReference>
<dbReference type="SUPFAM" id="SSF81665">
    <property type="entry name" value="Calcium ATPase, transmembrane domain M"/>
    <property type="match status" value="1"/>
</dbReference>
<keyword evidence="1" id="KW-0812">Transmembrane</keyword>
<dbReference type="GO" id="GO:0045332">
    <property type="term" value="P:phospholipid translocation"/>
    <property type="evidence" value="ECO:0007669"/>
    <property type="project" value="TreeGrafter"/>
</dbReference>
<accession>A0A3B4AN71</accession>
<dbReference type="GO" id="GO:0005802">
    <property type="term" value="C:trans-Golgi network"/>
    <property type="evidence" value="ECO:0007669"/>
    <property type="project" value="TreeGrafter"/>
</dbReference>
<dbReference type="Gene3D" id="2.70.150.10">
    <property type="entry name" value="Calcium-transporting ATPase, cytoplasmic transduction domain A"/>
    <property type="match status" value="1"/>
</dbReference>
<reference evidence="3" key="2">
    <citation type="submission" date="2025-09" db="UniProtKB">
        <authorList>
            <consortium name="Ensembl"/>
        </authorList>
    </citation>
    <scope>IDENTIFICATION</scope>
</reference>
<dbReference type="InterPro" id="IPR032631">
    <property type="entry name" value="P-type_ATPase_N"/>
</dbReference>
<dbReference type="Ensembl" id="ENSPMGT00000019261.1">
    <property type="protein sequence ID" value="ENSPMGP00000018054.1"/>
    <property type="gene ID" value="ENSPMGG00000014766.1"/>
</dbReference>
<dbReference type="Proteomes" id="UP000261520">
    <property type="component" value="Unplaced"/>
</dbReference>
<organism evidence="3 4">
    <name type="scientific">Periophthalmus magnuspinnatus</name>
    <dbReference type="NCBI Taxonomy" id="409849"/>
    <lineage>
        <taxon>Eukaryota</taxon>
        <taxon>Metazoa</taxon>
        <taxon>Chordata</taxon>
        <taxon>Craniata</taxon>
        <taxon>Vertebrata</taxon>
        <taxon>Euteleostomi</taxon>
        <taxon>Actinopterygii</taxon>
        <taxon>Neopterygii</taxon>
        <taxon>Teleostei</taxon>
        <taxon>Neoteleostei</taxon>
        <taxon>Acanthomorphata</taxon>
        <taxon>Gobiaria</taxon>
        <taxon>Gobiiformes</taxon>
        <taxon>Gobioidei</taxon>
        <taxon>Gobiidae</taxon>
        <taxon>Oxudercinae</taxon>
        <taxon>Periophthalmus</taxon>
    </lineage>
</organism>
<proteinExistence type="predicted"/>
<dbReference type="SUPFAM" id="SSF81653">
    <property type="entry name" value="Calcium ATPase, transduction domain A"/>
    <property type="match status" value="1"/>
</dbReference>
<dbReference type="Pfam" id="PF16209">
    <property type="entry name" value="PhoLip_ATPase_N"/>
    <property type="match status" value="1"/>
</dbReference>
<feature type="transmembrane region" description="Helical" evidence="1">
    <location>
        <begin position="75"/>
        <end position="96"/>
    </location>
</feature>
<keyword evidence="1" id="KW-0472">Membrane</keyword>
<evidence type="ECO:0000256" key="1">
    <source>
        <dbReference type="SAM" id="Phobius"/>
    </source>
</evidence>
<keyword evidence="4" id="KW-1185">Reference proteome</keyword>
<dbReference type="STRING" id="409849.ENSPMGP00000018054"/>
<protein>
    <recommendedName>
        <fullName evidence="2">P-type ATPase N-terminal domain-containing protein</fullName>
    </recommendedName>
</protein>
<evidence type="ECO:0000259" key="2">
    <source>
        <dbReference type="Pfam" id="PF16209"/>
    </source>
</evidence>
<dbReference type="InterPro" id="IPR008250">
    <property type="entry name" value="ATPase_P-typ_transduc_dom_A_sf"/>
</dbReference>
<dbReference type="GO" id="GO:0005886">
    <property type="term" value="C:plasma membrane"/>
    <property type="evidence" value="ECO:0007669"/>
    <property type="project" value="TreeGrafter"/>
</dbReference>
<reference evidence="3" key="1">
    <citation type="submission" date="2025-08" db="UniProtKB">
        <authorList>
            <consortium name="Ensembl"/>
        </authorList>
    </citation>
    <scope>IDENTIFICATION</scope>
</reference>
<sequence>MTSLSQRRSNTSFLIGLTWDVKANNRHFHREKQKKSFLCFTWGRYADNVTRSYKYTVLTFLPLTLFEQLQRVANLYFLLMVVLQCVPAISSVPWYISFIPLVSVLSVRAIKDLANDMVGPVFPPHQFETLQWQDICVGDILRIHKDQVIPADLLLLCSSEPHSLSYVETADIDGETNLKYKQAPGVTHNELTSTPSEESTVLCEEPNNRLYTFRGQLHWRGQRILLDSDHILLRGTVLRNTECAYGIAIYTGTDTKILKNCGKLRVKKTRTEKVLNKAVIGVSECAGERLCCSLHYTQHLQSIFSRLY</sequence>
<evidence type="ECO:0000313" key="3">
    <source>
        <dbReference type="Ensembl" id="ENSPMGP00000018054.1"/>
    </source>
</evidence>
<dbReference type="GO" id="GO:0140326">
    <property type="term" value="F:ATPase-coupled intramembrane lipid transporter activity"/>
    <property type="evidence" value="ECO:0007669"/>
    <property type="project" value="TreeGrafter"/>
</dbReference>
<keyword evidence="1" id="KW-1133">Transmembrane helix</keyword>
<dbReference type="AlphaFoldDB" id="A0A3B4AN71"/>
<feature type="domain" description="P-type ATPase N-terminal" evidence="2">
    <location>
        <begin position="30"/>
        <end position="97"/>
    </location>
</feature>
<evidence type="ECO:0000313" key="4">
    <source>
        <dbReference type="Proteomes" id="UP000261520"/>
    </source>
</evidence>
<dbReference type="InterPro" id="IPR023298">
    <property type="entry name" value="ATPase_P-typ_TM_dom_sf"/>
</dbReference>
<dbReference type="PANTHER" id="PTHR24092">
    <property type="entry name" value="PROBABLE PHOSPHOLIPID-TRANSPORTING ATPASE"/>
    <property type="match status" value="1"/>
</dbReference>
<dbReference type="PANTHER" id="PTHR24092:SF198">
    <property type="entry name" value="PHOSPHOLIPID-TRANSPORTING ATPASE"/>
    <property type="match status" value="1"/>
</dbReference>